<dbReference type="Proteomes" id="UP001293593">
    <property type="component" value="Unassembled WGS sequence"/>
</dbReference>
<protein>
    <recommendedName>
        <fullName evidence="4">DUF4378 domain-containing protein</fullName>
    </recommendedName>
</protein>
<dbReference type="PANTHER" id="PTHR33623">
    <property type="entry name" value="OS04G0572500 PROTEIN"/>
    <property type="match status" value="1"/>
</dbReference>
<feature type="region of interest" description="Disordered" evidence="1">
    <location>
        <begin position="1"/>
        <end position="43"/>
    </location>
</feature>
<comment type="caution">
    <text evidence="2">The sequence shown here is derived from an EMBL/GenBank/DDBJ whole genome shotgun (WGS) entry which is preliminary data.</text>
</comment>
<feature type="region of interest" description="Disordered" evidence="1">
    <location>
        <begin position="185"/>
        <end position="214"/>
    </location>
</feature>
<dbReference type="AlphaFoldDB" id="A0AAE1KAE1"/>
<evidence type="ECO:0000256" key="1">
    <source>
        <dbReference type="SAM" id="MobiDB-lite"/>
    </source>
</evidence>
<organism evidence="2 3">
    <name type="scientific">Acacia crassicarpa</name>
    <name type="common">northern wattle</name>
    <dbReference type="NCBI Taxonomy" id="499986"/>
    <lineage>
        <taxon>Eukaryota</taxon>
        <taxon>Viridiplantae</taxon>
        <taxon>Streptophyta</taxon>
        <taxon>Embryophyta</taxon>
        <taxon>Tracheophyta</taxon>
        <taxon>Spermatophyta</taxon>
        <taxon>Magnoliopsida</taxon>
        <taxon>eudicotyledons</taxon>
        <taxon>Gunneridae</taxon>
        <taxon>Pentapetalae</taxon>
        <taxon>rosids</taxon>
        <taxon>fabids</taxon>
        <taxon>Fabales</taxon>
        <taxon>Fabaceae</taxon>
        <taxon>Caesalpinioideae</taxon>
        <taxon>mimosoid clade</taxon>
        <taxon>Acacieae</taxon>
        <taxon>Acacia</taxon>
    </lineage>
</organism>
<feature type="compositionally biased region" description="Low complexity" evidence="1">
    <location>
        <begin position="141"/>
        <end position="161"/>
    </location>
</feature>
<reference evidence="2" key="1">
    <citation type="submission" date="2023-10" db="EMBL/GenBank/DDBJ databases">
        <title>Chromosome-level genome of the transformable northern wattle, Acacia crassicarpa.</title>
        <authorList>
            <person name="Massaro I."/>
            <person name="Sinha N.R."/>
            <person name="Poethig S."/>
            <person name="Leichty A.R."/>
        </authorList>
    </citation>
    <scope>NUCLEOTIDE SEQUENCE</scope>
    <source>
        <strain evidence="2">Acra3RX</strain>
        <tissue evidence="2">Leaf</tissue>
    </source>
</reference>
<sequence length="358" mass="40763">MSGSALQQTRRTTRTLRDLLSESSIPSPSPSNGFKPIPRKPIPSTTMRSLIEMDINSSSRNSNPRIFSSLLNALVKKFYSFSQKHPSILAWSASRRLSRKTNSGNCRRSATEVKVPVRIKDIVRWRSFGDLDVENPQPLDSSSASSSCSSSKGSSWSESDFSSCDGNFVECSKNDKRFFPLVGEDSVHATTGNPAGPEGELSVRRQEEEEQRSPVSVLEIEEYERFSDIDDDEYEEGDESETMAWKLLQCAKSTSGSVYQRSDLEKLLLDFFKEEMKKRRVDENDELESEILRRTRDWMNGSFGDEYENSDKNACVRDMDERERWNKFEDEKQELACEIEGDILENLIVEAFSCSFSC</sequence>
<feature type="region of interest" description="Disordered" evidence="1">
    <location>
        <begin position="134"/>
        <end position="161"/>
    </location>
</feature>
<name>A0AAE1KAE1_9FABA</name>
<evidence type="ECO:0008006" key="4">
    <source>
        <dbReference type="Google" id="ProtNLM"/>
    </source>
</evidence>
<gene>
    <name evidence="2" type="ORF">QN277_022774</name>
</gene>
<dbReference type="PANTHER" id="PTHR33623:SF4">
    <property type="entry name" value="DUF4378 DOMAIN-CONTAINING PROTEIN"/>
    <property type="match status" value="1"/>
</dbReference>
<evidence type="ECO:0000313" key="2">
    <source>
        <dbReference type="EMBL" id="KAK4269644.1"/>
    </source>
</evidence>
<proteinExistence type="predicted"/>
<feature type="compositionally biased region" description="Low complexity" evidence="1">
    <location>
        <begin position="1"/>
        <end position="10"/>
    </location>
</feature>
<keyword evidence="3" id="KW-1185">Reference proteome</keyword>
<accession>A0AAE1KAE1</accession>
<dbReference type="EMBL" id="JAWXYG010000006">
    <property type="protein sequence ID" value="KAK4269644.1"/>
    <property type="molecule type" value="Genomic_DNA"/>
</dbReference>
<evidence type="ECO:0000313" key="3">
    <source>
        <dbReference type="Proteomes" id="UP001293593"/>
    </source>
</evidence>